<evidence type="ECO:0000256" key="4">
    <source>
        <dbReference type="ARBA" id="ARBA00023163"/>
    </source>
</evidence>
<dbReference type="GO" id="GO:0006352">
    <property type="term" value="P:DNA-templated transcription initiation"/>
    <property type="evidence" value="ECO:0007669"/>
    <property type="project" value="InterPro"/>
</dbReference>
<accession>A0A7V5VE24</accession>
<dbReference type="Gene3D" id="1.10.10.10">
    <property type="entry name" value="Winged helix-like DNA-binding domain superfamily/Winged helix DNA-binding domain"/>
    <property type="match status" value="1"/>
</dbReference>
<feature type="region of interest" description="Disordered" evidence="5">
    <location>
        <begin position="87"/>
        <end position="110"/>
    </location>
</feature>
<feature type="domain" description="RNA polymerase sigma-70 region 2" evidence="6">
    <location>
        <begin position="22"/>
        <end position="88"/>
    </location>
</feature>
<dbReference type="InterPro" id="IPR039425">
    <property type="entry name" value="RNA_pol_sigma-70-like"/>
</dbReference>
<evidence type="ECO:0000256" key="3">
    <source>
        <dbReference type="ARBA" id="ARBA00023082"/>
    </source>
</evidence>
<dbReference type="PANTHER" id="PTHR43133:SF51">
    <property type="entry name" value="RNA POLYMERASE SIGMA FACTOR"/>
    <property type="match status" value="1"/>
</dbReference>
<evidence type="ECO:0000256" key="5">
    <source>
        <dbReference type="SAM" id="MobiDB-lite"/>
    </source>
</evidence>
<evidence type="ECO:0000259" key="6">
    <source>
        <dbReference type="Pfam" id="PF04542"/>
    </source>
</evidence>
<dbReference type="Pfam" id="PF04542">
    <property type="entry name" value="Sigma70_r2"/>
    <property type="match status" value="1"/>
</dbReference>
<organism evidence="8">
    <name type="scientific">Caldithrix abyssi</name>
    <dbReference type="NCBI Taxonomy" id="187145"/>
    <lineage>
        <taxon>Bacteria</taxon>
        <taxon>Pseudomonadati</taxon>
        <taxon>Calditrichota</taxon>
        <taxon>Calditrichia</taxon>
        <taxon>Calditrichales</taxon>
        <taxon>Calditrichaceae</taxon>
        <taxon>Caldithrix</taxon>
    </lineage>
</organism>
<reference evidence="8" key="1">
    <citation type="journal article" date="2020" name="mSystems">
        <title>Genome- and Community-Level Interaction Insights into Carbon Utilization and Element Cycling Functions of Hydrothermarchaeota in Hydrothermal Sediment.</title>
        <authorList>
            <person name="Zhou Z."/>
            <person name="Liu Y."/>
            <person name="Xu W."/>
            <person name="Pan J."/>
            <person name="Luo Z.H."/>
            <person name="Li M."/>
        </authorList>
    </citation>
    <scope>NUCLEOTIDE SEQUENCE [LARGE SCALE GENOMIC DNA]</scope>
    <source>
        <strain evidence="8">HyVt-460</strain>
    </source>
</reference>
<dbReference type="NCBIfam" id="TIGR02937">
    <property type="entry name" value="sigma70-ECF"/>
    <property type="match status" value="1"/>
</dbReference>
<keyword evidence="2" id="KW-0805">Transcription regulation</keyword>
<dbReference type="InterPro" id="IPR013325">
    <property type="entry name" value="RNA_pol_sigma_r2"/>
</dbReference>
<dbReference type="SUPFAM" id="SSF88659">
    <property type="entry name" value="Sigma3 and sigma4 domains of RNA polymerase sigma factors"/>
    <property type="match status" value="1"/>
</dbReference>
<feature type="domain" description="RNA polymerase sigma factor 70 region 4 type 2" evidence="7">
    <location>
        <begin position="114"/>
        <end position="166"/>
    </location>
</feature>
<comment type="caution">
    <text evidence="8">The sequence shown here is derived from an EMBL/GenBank/DDBJ whole genome shotgun (WGS) entry which is preliminary data.</text>
</comment>
<dbReference type="PANTHER" id="PTHR43133">
    <property type="entry name" value="RNA POLYMERASE ECF-TYPE SIGMA FACTO"/>
    <property type="match status" value="1"/>
</dbReference>
<dbReference type="InterPro" id="IPR007627">
    <property type="entry name" value="RNA_pol_sigma70_r2"/>
</dbReference>
<dbReference type="Gene3D" id="1.10.1740.10">
    <property type="match status" value="1"/>
</dbReference>
<dbReference type="Proteomes" id="UP000885771">
    <property type="component" value="Unassembled WGS sequence"/>
</dbReference>
<dbReference type="InterPro" id="IPR013249">
    <property type="entry name" value="RNA_pol_sigma70_r4_t2"/>
</dbReference>
<protein>
    <submittedName>
        <fullName evidence="8">RNA polymerase sigma factor</fullName>
    </submittedName>
</protein>
<dbReference type="InterPro" id="IPR013324">
    <property type="entry name" value="RNA_pol_sigma_r3/r4-like"/>
</dbReference>
<evidence type="ECO:0000256" key="1">
    <source>
        <dbReference type="ARBA" id="ARBA00010641"/>
    </source>
</evidence>
<evidence type="ECO:0000256" key="2">
    <source>
        <dbReference type="ARBA" id="ARBA00023015"/>
    </source>
</evidence>
<name>A0A7V5VE24_CALAY</name>
<gene>
    <name evidence="8" type="ORF">ENJ15_00955</name>
</gene>
<dbReference type="SUPFAM" id="SSF88946">
    <property type="entry name" value="Sigma2 domain of RNA polymerase sigma factors"/>
    <property type="match status" value="1"/>
</dbReference>
<dbReference type="EMBL" id="DRLI01000041">
    <property type="protein sequence ID" value="HHM01552.1"/>
    <property type="molecule type" value="Genomic_DNA"/>
</dbReference>
<dbReference type="GO" id="GO:0003677">
    <property type="term" value="F:DNA binding"/>
    <property type="evidence" value="ECO:0007669"/>
    <property type="project" value="InterPro"/>
</dbReference>
<proteinExistence type="inferred from homology"/>
<dbReference type="AlphaFoldDB" id="A0A7V5VE24"/>
<dbReference type="CDD" id="cd06171">
    <property type="entry name" value="Sigma70_r4"/>
    <property type="match status" value="1"/>
</dbReference>
<keyword evidence="3" id="KW-0731">Sigma factor</keyword>
<dbReference type="Pfam" id="PF08281">
    <property type="entry name" value="Sigma70_r4_2"/>
    <property type="match status" value="1"/>
</dbReference>
<dbReference type="InterPro" id="IPR014284">
    <property type="entry name" value="RNA_pol_sigma-70_dom"/>
</dbReference>
<sequence>MELSSEMIRNIKNKNPAAIRLLVGRYQDYVYTLALRVLKQTQAAEEVTQDVFMKVIDKIDQYKGQAKFSTWLYTLTYRTALNHRRGHSFQQEEPLHTEIPGQTSPPGEPEERNRILWQAINSLPAPYALIITLYYLNQLRIREIAETLEIPVNTVKTHLSRGRKKLHRLLEKHYSKEELL</sequence>
<evidence type="ECO:0000259" key="7">
    <source>
        <dbReference type="Pfam" id="PF08281"/>
    </source>
</evidence>
<dbReference type="GO" id="GO:0016987">
    <property type="term" value="F:sigma factor activity"/>
    <property type="evidence" value="ECO:0007669"/>
    <property type="project" value="UniProtKB-KW"/>
</dbReference>
<dbReference type="InterPro" id="IPR036388">
    <property type="entry name" value="WH-like_DNA-bd_sf"/>
</dbReference>
<comment type="similarity">
    <text evidence="1">Belongs to the sigma-70 factor family. ECF subfamily.</text>
</comment>
<keyword evidence="4" id="KW-0804">Transcription</keyword>
<evidence type="ECO:0000313" key="8">
    <source>
        <dbReference type="EMBL" id="HHM01552.1"/>
    </source>
</evidence>